<comment type="caution">
    <text evidence="2">The sequence shown here is derived from an EMBL/GenBank/DDBJ whole genome shotgun (WGS) entry which is preliminary data.</text>
</comment>
<dbReference type="OrthoDB" id="2758308at2759"/>
<keyword evidence="1" id="KW-0472">Membrane</keyword>
<dbReference type="EMBL" id="AYKW01000068">
    <property type="protein sequence ID" value="PIL23142.1"/>
    <property type="molecule type" value="Genomic_DNA"/>
</dbReference>
<evidence type="ECO:0000313" key="3">
    <source>
        <dbReference type="Proteomes" id="UP000230002"/>
    </source>
</evidence>
<reference evidence="2 3" key="1">
    <citation type="journal article" date="2015" name="Sci. Rep.">
        <title>Chromosome-level genome map provides insights into diverse defense mechanisms in the medicinal fungus Ganoderma sinense.</title>
        <authorList>
            <person name="Zhu Y."/>
            <person name="Xu J."/>
            <person name="Sun C."/>
            <person name="Zhou S."/>
            <person name="Xu H."/>
            <person name="Nelson D.R."/>
            <person name="Qian J."/>
            <person name="Song J."/>
            <person name="Luo H."/>
            <person name="Xiang L."/>
            <person name="Li Y."/>
            <person name="Xu Z."/>
            <person name="Ji A."/>
            <person name="Wang L."/>
            <person name="Lu S."/>
            <person name="Hayward A."/>
            <person name="Sun W."/>
            <person name="Li X."/>
            <person name="Schwartz D.C."/>
            <person name="Wang Y."/>
            <person name="Chen S."/>
        </authorList>
    </citation>
    <scope>NUCLEOTIDE SEQUENCE [LARGE SCALE GENOMIC DNA]</scope>
    <source>
        <strain evidence="2 3">ZZ0214-1</strain>
    </source>
</reference>
<sequence>MSDGGPTTESTLIFAFLVAFLGIFALGVTGGILWPRIRQSLAERFGIFQTREEVALAQLGHLPMPQLWDPLALRLSSADGSGSSGTSKYGKRGKWKSRCLVWKRRTKDPAPPEATIEHDVRDGSVAVVIAMPSYSQASHTTTTTTSDEPRYGEYALGLAQVRCSGSGQDPS</sequence>
<feature type="transmembrane region" description="Helical" evidence="1">
    <location>
        <begin position="12"/>
        <end position="34"/>
    </location>
</feature>
<dbReference type="Proteomes" id="UP000230002">
    <property type="component" value="Unassembled WGS sequence"/>
</dbReference>
<proteinExistence type="predicted"/>
<organism evidence="2 3">
    <name type="scientific">Ganoderma sinense ZZ0214-1</name>
    <dbReference type="NCBI Taxonomy" id="1077348"/>
    <lineage>
        <taxon>Eukaryota</taxon>
        <taxon>Fungi</taxon>
        <taxon>Dikarya</taxon>
        <taxon>Basidiomycota</taxon>
        <taxon>Agaricomycotina</taxon>
        <taxon>Agaricomycetes</taxon>
        <taxon>Polyporales</taxon>
        <taxon>Polyporaceae</taxon>
        <taxon>Ganoderma</taxon>
    </lineage>
</organism>
<evidence type="ECO:0000313" key="2">
    <source>
        <dbReference type="EMBL" id="PIL23142.1"/>
    </source>
</evidence>
<keyword evidence="1" id="KW-0812">Transmembrane</keyword>
<dbReference type="AlphaFoldDB" id="A0A2G8RNP8"/>
<protein>
    <submittedName>
        <fullName evidence="2">Uncharacterized protein</fullName>
    </submittedName>
</protein>
<gene>
    <name evidence="2" type="ORF">GSI_14451</name>
</gene>
<keyword evidence="1" id="KW-1133">Transmembrane helix</keyword>
<name>A0A2G8RNP8_9APHY</name>
<keyword evidence="3" id="KW-1185">Reference proteome</keyword>
<evidence type="ECO:0000256" key="1">
    <source>
        <dbReference type="SAM" id="Phobius"/>
    </source>
</evidence>
<accession>A0A2G8RNP8</accession>